<proteinExistence type="inferred from homology"/>
<keyword evidence="10" id="KW-0969">Cilium</keyword>
<dbReference type="EMBL" id="NXLS01000011">
    <property type="protein sequence ID" value="RDU61766.1"/>
    <property type="molecule type" value="Genomic_DNA"/>
</dbReference>
<evidence type="ECO:0000256" key="1">
    <source>
        <dbReference type="ARBA" id="ARBA00004162"/>
    </source>
</evidence>
<dbReference type="InterPro" id="IPR006665">
    <property type="entry name" value="OmpA-like"/>
</dbReference>
<dbReference type="GeneID" id="82536329"/>
<organism evidence="10 11">
    <name type="scientific">Helicobacter ganmani</name>
    <dbReference type="NCBI Taxonomy" id="60246"/>
    <lineage>
        <taxon>Bacteria</taxon>
        <taxon>Pseudomonadati</taxon>
        <taxon>Campylobacterota</taxon>
        <taxon>Epsilonproteobacteria</taxon>
        <taxon>Campylobacterales</taxon>
        <taxon>Helicobacteraceae</taxon>
        <taxon>Helicobacter</taxon>
    </lineage>
</organism>
<keyword evidence="5 8" id="KW-1133">Transmembrane helix</keyword>
<feature type="domain" description="OmpA-like" evidence="9">
    <location>
        <begin position="119"/>
        <end position="242"/>
    </location>
</feature>
<dbReference type="InterPro" id="IPR036737">
    <property type="entry name" value="OmpA-like_sf"/>
</dbReference>
<comment type="subcellular location">
    <subcellularLocation>
        <location evidence="1">Cell membrane</location>
        <topology evidence="1">Single-pass membrane protein</topology>
    </subcellularLocation>
</comment>
<keyword evidence="10" id="KW-0282">Flagellum</keyword>
<feature type="transmembrane region" description="Helical" evidence="8">
    <location>
        <begin position="25"/>
        <end position="44"/>
    </location>
</feature>
<comment type="similarity">
    <text evidence="2">Belongs to the MotB family.</text>
</comment>
<keyword evidence="3" id="KW-1003">Cell membrane</keyword>
<keyword evidence="11" id="KW-1185">Reference proteome</keyword>
<name>A0A3D8I9X8_9HELI</name>
<evidence type="ECO:0000256" key="6">
    <source>
        <dbReference type="ARBA" id="ARBA00023136"/>
    </source>
</evidence>
<keyword evidence="6 7" id="KW-0472">Membrane</keyword>
<evidence type="ECO:0000256" key="4">
    <source>
        <dbReference type="ARBA" id="ARBA00022692"/>
    </source>
</evidence>
<evidence type="ECO:0000259" key="9">
    <source>
        <dbReference type="PROSITE" id="PS51123"/>
    </source>
</evidence>
<gene>
    <name evidence="10" type="ORF">CQA43_08555</name>
</gene>
<evidence type="ECO:0000256" key="7">
    <source>
        <dbReference type="PROSITE-ProRule" id="PRU00473"/>
    </source>
</evidence>
<keyword evidence="4 8" id="KW-0812">Transmembrane</keyword>
<dbReference type="PROSITE" id="PS51123">
    <property type="entry name" value="OMPA_2"/>
    <property type="match status" value="1"/>
</dbReference>
<dbReference type="GO" id="GO:0005886">
    <property type="term" value="C:plasma membrane"/>
    <property type="evidence" value="ECO:0007669"/>
    <property type="project" value="UniProtKB-SubCell"/>
</dbReference>
<evidence type="ECO:0000313" key="11">
    <source>
        <dbReference type="Proteomes" id="UP000256650"/>
    </source>
</evidence>
<dbReference type="Proteomes" id="UP000256650">
    <property type="component" value="Unassembled WGS sequence"/>
</dbReference>
<accession>A0A3D8I9X8</accession>
<evidence type="ECO:0000313" key="10">
    <source>
        <dbReference type="EMBL" id="RDU61766.1"/>
    </source>
</evidence>
<keyword evidence="10" id="KW-0966">Cell projection</keyword>
<dbReference type="OrthoDB" id="5292153at2"/>
<evidence type="ECO:0000256" key="8">
    <source>
        <dbReference type="SAM" id="Phobius"/>
    </source>
</evidence>
<reference evidence="10 11" key="1">
    <citation type="submission" date="2018-04" db="EMBL/GenBank/DDBJ databases">
        <title>Novel Campyloabacter and Helicobacter Species and Strains.</title>
        <authorList>
            <person name="Mannion A.J."/>
            <person name="Shen Z."/>
            <person name="Fox J.G."/>
        </authorList>
    </citation>
    <scope>NUCLEOTIDE SEQUENCE [LARGE SCALE GENOMIC DNA]</scope>
    <source>
        <strain evidence="10 11">MIT 99-5101</strain>
    </source>
</reference>
<evidence type="ECO:0000256" key="2">
    <source>
        <dbReference type="ARBA" id="ARBA00008914"/>
    </source>
</evidence>
<dbReference type="PANTHER" id="PTHR30329:SF21">
    <property type="entry name" value="LIPOPROTEIN YIAD-RELATED"/>
    <property type="match status" value="1"/>
</dbReference>
<evidence type="ECO:0000256" key="5">
    <source>
        <dbReference type="ARBA" id="ARBA00022989"/>
    </source>
</evidence>
<dbReference type="CDD" id="cd07185">
    <property type="entry name" value="OmpA_C-like"/>
    <property type="match status" value="1"/>
</dbReference>
<comment type="caution">
    <text evidence="10">The sequence shown here is derived from an EMBL/GenBank/DDBJ whole genome shotgun (WGS) entry which is preliminary data.</text>
</comment>
<dbReference type="InterPro" id="IPR025713">
    <property type="entry name" value="MotB-like_N_dom"/>
</dbReference>
<protein>
    <submittedName>
        <fullName evidence="10">Flagellar motor protein MotB</fullName>
    </submittedName>
</protein>
<dbReference type="PANTHER" id="PTHR30329">
    <property type="entry name" value="STATOR ELEMENT OF FLAGELLAR MOTOR COMPLEX"/>
    <property type="match status" value="1"/>
</dbReference>
<dbReference type="SUPFAM" id="SSF103088">
    <property type="entry name" value="OmpA-like"/>
    <property type="match status" value="1"/>
</dbReference>
<dbReference type="RefSeq" id="WP_115552181.1">
    <property type="nucleotide sequence ID" value="NZ_CAOOIB010000003.1"/>
</dbReference>
<dbReference type="InterPro" id="IPR050330">
    <property type="entry name" value="Bact_OuterMem_StrucFunc"/>
</dbReference>
<evidence type="ECO:0000256" key="3">
    <source>
        <dbReference type="ARBA" id="ARBA00022475"/>
    </source>
</evidence>
<sequence length="308" mass="34742">MGKTRCPPCDCPQVLPLWLGTYGDMVTLILTFFILILSMVTFDAKKLTEAEGSMKGAMSLLSGGIKTEPDNTRIQQQADMTTEPESAEEVKKIESEILDFKENVRVSLGPSNIVDDGSEGFILRFSGKLLFEKGETTLYNEEEILFLKRLALILQKMPANLHADVIGYTDNSPITPTTKYKDDMGLSALRALSVSKILIENKVNPKKLTSLGNGASNFIVPNTSEENRSSNRRVEFRFYPDDKLLHKTQNILDRTIQQNINQQEKKTQEIAPNQESNTQENEILQNRTIQSQRFNTNPYALVFLTRKS</sequence>
<dbReference type="AlphaFoldDB" id="A0A3D8I9X8"/>
<dbReference type="Pfam" id="PF00691">
    <property type="entry name" value="OmpA"/>
    <property type="match status" value="1"/>
</dbReference>
<dbReference type="Gene3D" id="3.30.1330.60">
    <property type="entry name" value="OmpA-like domain"/>
    <property type="match status" value="1"/>
</dbReference>
<dbReference type="Pfam" id="PF13677">
    <property type="entry name" value="MotB_plug"/>
    <property type="match status" value="1"/>
</dbReference>